<name>A0A4C1VE17_EUMVA</name>
<proteinExistence type="predicted"/>
<organism evidence="2 3">
    <name type="scientific">Eumeta variegata</name>
    <name type="common">Bagworm moth</name>
    <name type="synonym">Eumeta japonica</name>
    <dbReference type="NCBI Taxonomy" id="151549"/>
    <lineage>
        <taxon>Eukaryota</taxon>
        <taxon>Metazoa</taxon>
        <taxon>Ecdysozoa</taxon>
        <taxon>Arthropoda</taxon>
        <taxon>Hexapoda</taxon>
        <taxon>Insecta</taxon>
        <taxon>Pterygota</taxon>
        <taxon>Neoptera</taxon>
        <taxon>Endopterygota</taxon>
        <taxon>Lepidoptera</taxon>
        <taxon>Glossata</taxon>
        <taxon>Ditrysia</taxon>
        <taxon>Tineoidea</taxon>
        <taxon>Psychidae</taxon>
        <taxon>Oiketicinae</taxon>
        <taxon>Eumeta</taxon>
    </lineage>
</organism>
<feature type="region of interest" description="Disordered" evidence="1">
    <location>
        <begin position="1"/>
        <end position="21"/>
    </location>
</feature>
<evidence type="ECO:0000256" key="1">
    <source>
        <dbReference type="SAM" id="MobiDB-lite"/>
    </source>
</evidence>
<evidence type="ECO:0000313" key="2">
    <source>
        <dbReference type="EMBL" id="GBP36849.1"/>
    </source>
</evidence>
<evidence type="ECO:0000313" key="3">
    <source>
        <dbReference type="Proteomes" id="UP000299102"/>
    </source>
</evidence>
<dbReference type="EMBL" id="BGZK01000324">
    <property type="protein sequence ID" value="GBP36849.1"/>
    <property type="molecule type" value="Genomic_DNA"/>
</dbReference>
<dbReference type="Proteomes" id="UP000299102">
    <property type="component" value="Unassembled WGS sequence"/>
</dbReference>
<dbReference type="AlphaFoldDB" id="A0A4C1VE17"/>
<reference evidence="2 3" key="1">
    <citation type="journal article" date="2019" name="Commun. Biol.">
        <title>The bagworm genome reveals a unique fibroin gene that provides high tensile strength.</title>
        <authorList>
            <person name="Kono N."/>
            <person name="Nakamura H."/>
            <person name="Ohtoshi R."/>
            <person name="Tomita M."/>
            <person name="Numata K."/>
            <person name="Arakawa K."/>
        </authorList>
    </citation>
    <scope>NUCLEOTIDE SEQUENCE [LARGE SCALE GENOMIC DNA]</scope>
</reference>
<comment type="caution">
    <text evidence="2">The sequence shown here is derived from an EMBL/GenBank/DDBJ whole genome shotgun (WGS) entry which is preliminary data.</text>
</comment>
<keyword evidence="3" id="KW-1185">Reference proteome</keyword>
<gene>
    <name evidence="2" type="ORF">EVAR_96095_1</name>
</gene>
<protein>
    <submittedName>
        <fullName evidence="2">Uncharacterized protein</fullName>
    </submittedName>
</protein>
<accession>A0A4C1VE17</accession>
<sequence length="123" mass="14353">MRRRRHGEQTASDGRRPRRDVRPKRLTVSLWKSVRVQELRLSHSTLVRCEFRLLTTVISNAILTSRNDDLPVVFEIRAPLMPNDRLITPVPSAVWTTSKYVMGRRGLKRCWILLSMTLQDDLS</sequence>